<dbReference type="InterPro" id="IPR001753">
    <property type="entry name" value="Enoyl-CoA_hydra/iso"/>
</dbReference>
<dbReference type="InterPro" id="IPR029045">
    <property type="entry name" value="ClpP/crotonase-like_dom_sf"/>
</dbReference>
<comment type="caution">
    <text evidence="2">The sequence shown here is derived from an EMBL/GenBank/DDBJ whole genome shotgun (WGS) entry which is preliminary data.</text>
</comment>
<dbReference type="RefSeq" id="WP_085302425.1">
    <property type="nucleotide sequence ID" value="NZ_AP022594.1"/>
</dbReference>
<accession>A0A7I7SBE6</accession>
<dbReference type="SUPFAM" id="SSF52096">
    <property type="entry name" value="ClpP/crotonase"/>
    <property type="match status" value="1"/>
</dbReference>
<dbReference type="CDD" id="cd06558">
    <property type="entry name" value="crotonase-like"/>
    <property type="match status" value="1"/>
</dbReference>
<organism evidence="2 3">
    <name type="scientific">Mycolicibacillus koreensis</name>
    <dbReference type="NCBI Taxonomy" id="1069220"/>
    <lineage>
        <taxon>Bacteria</taxon>
        <taxon>Bacillati</taxon>
        <taxon>Actinomycetota</taxon>
        <taxon>Actinomycetes</taxon>
        <taxon>Mycobacteriales</taxon>
        <taxon>Mycobacteriaceae</taxon>
        <taxon>Mycolicibacillus</taxon>
    </lineage>
</organism>
<dbReference type="Pfam" id="PF00378">
    <property type="entry name" value="ECH_1"/>
    <property type="match status" value="1"/>
</dbReference>
<dbReference type="FunFam" id="3.90.226.10:FF:000049">
    <property type="entry name" value="Enoyl-CoA delta isomerase 3"/>
    <property type="match status" value="1"/>
</dbReference>
<dbReference type="AlphaFoldDB" id="A0A7I7SBE6"/>
<dbReference type="PANTHER" id="PTHR11941:SF75">
    <property type="entry name" value="ENOYL-COA HYDRATASE_ISOMERASE FAMILY PROTEIN"/>
    <property type="match status" value="1"/>
</dbReference>
<dbReference type="OrthoDB" id="3567227at2"/>
<gene>
    <name evidence="2" type="ORF">B8W67_04415</name>
</gene>
<dbReference type="GO" id="GO:0004165">
    <property type="term" value="F:delta(3)-delta(2)-enoyl-CoA isomerase activity"/>
    <property type="evidence" value="ECO:0007669"/>
    <property type="project" value="TreeGrafter"/>
</dbReference>
<dbReference type="EMBL" id="NCXO01000006">
    <property type="protein sequence ID" value="OSC35040.1"/>
    <property type="molecule type" value="Genomic_DNA"/>
</dbReference>
<dbReference type="Proteomes" id="UP000193577">
    <property type="component" value="Unassembled WGS sequence"/>
</dbReference>
<sequence length="225" mass="23655">MTITLHYEDAVEDAAEGAVAVLHLGDDENRFSPDFLDELDGRLDEVVAAEAAALVTTAGTKFYTNGLDLAWLQDHGERTAWYVGRVQRLLARMLTLPIPTAAAVVGHAFGAGAMLALAHDFRVMRGDRGFFCLPEVDIRIPFSAGMAALIQAKLTPQAAVAAMTTGHRFGGEEALAFGIVDATAADGAVTSTAVERVRPLAGKDQGTLGAIKQTMFATAVTALVG</sequence>
<name>A0A7I7SBE6_9MYCO</name>
<keyword evidence="3" id="KW-1185">Reference proteome</keyword>
<evidence type="ECO:0000313" key="2">
    <source>
        <dbReference type="EMBL" id="OSC35040.1"/>
    </source>
</evidence>
<reference evidence="2 3" key="1">
    <citation type="submission" date="2017-04" db="EMBL/GenBank/DDBJ databases">
        <title>The new phylogeny of genus Mycobacterium.</title>
        <authorList>
            <person name="Tortoli E."/>
            <person name="Trovato A."/>
            <person name="Cirillo D.M."/>
        </authorList>
    </citation>
    <scope>NUCLEOTIDE SEQUENCE [LARGE SCALE GENOMIC DNA]</scope>
    <source>
        <strain evidence="2 3">KCTC 19819</strain>
    </source>
</reference>
<proteinExistence type="predicted"/>
<keyword evidence="1" id="KW-0443">Lipid metabolism</keyword>
<evidence type="ECO:0000313" key="3">
    <source>
        <dbReference type="Proteomes" id="UP000193577"/>
    </source>
</evidence>
<evidence type="ECO:0000256" key="1">
    <source>
        <dbReference type="ARBA" id="ARBA00023098"/>
    </source>
</evidence>
<dbReference type="PANTHER" id="PTHR11941">
    <property type="entry name" value="ENOYL-COA HYDRATASE-RELATED"/>
    <property type="match status" value="1"/>
</dbReference>
<dbReference type="GO" id="GO:0006635">
    <property type="term" value="P:fatty acid beta-oxidation"/>
    <property type="evidence" value="ECO:0007669"/>
    <property type="project" value="TreeGrafter"/>
</dbReference>
<dbReference type="Gene3D" id="3.90.226.10">
    <property type="entry name" value="2-enoyl-CoA Hydratase, Chain A, domain 1"/>
    <property type="match status" value="1"/>
</dbReference>
<protein>
    <submittedName>
        <fullName evidence="2">Enoyl-CoA hydratase</fullName>
    </submittedName>
</protein>